<sequence length="64" mass="6827">MRIFTLRAQGKRHGRDHPPEGGALSAAMAGSPQEEAAFYDSTYGLLLLADKTPPTGPESGQKKD</sequence>
<organism evidence="2">
    <name type="scientific">mine drainage metagenome</name>
    <dbReference type="NCBI Taxonomy" id="410659"/>
    <lineage>
        <taxon>unclassified sequences</taxon>
        <taxon>metagenomes</taxon>
        <taxon>ecological metagenomes</taxon>
    </lineage>
</organism>
<name>A0A1J5RXG6_9ZZZZ</name>
<reference evidence="2" key="1">
    <citation type="submission" date="2016-10" db="EMBL/GenBank/DDBJ databases">
        <title>Sequence of Gallionella enrichment culture.</title>
        <authorList>
            <person name="Poehlein A."/>
            <person name="Muehling M."/>
            <person name="Daniel R."/>
        </authorList>
    </citation>
    <scope>NUCLEOTIDE SEQUENCE</scope>
</reference>
<feature type="region of interest" description="Disordered" evidence="1">
    <location>
        <begin position="1"/>
        <end position="29"/>
    </location>
</feature>
<dbReference type="AlphaFoldDB" id="A0A1J5RXG6"/>
<accession>A0A1J5RXG6</accession>
<protein>
    <submittedName>
        <fullName evidence="2">Uncharacterized protein</fullName>
    </submittedName>
</protein>
<dbReference type="EMBL" id="MLJW01000091">
    <property type="protein sequence ID" value="OIR00833.1"/>
    <property type="molecule type" value="Genomic_DNA"/>
</dbReference>
<evidence type="ECO:0000313" key="2">
    <source>
        <dbReference type="EMBL" id="OIR00833.1"/>
    </source>
</evidence>
<comment type="caution">
    <text evidence="2">The sequence shown here is derived from an EMBL/GenBank/DDBJ whole genome shotgun (WGS) entry which is preliminary data.</text>
</comment>
<gene>
    <name evidence="2" type="ORF">GALL_171700</name>
</gene>
<evidence type="ECO:0000256" key="1">
    <source>
        <dbReference type="SAM" id="MobiDB-lite"/>
    </source>
</evidence>
<proteinExistence type="predicted"/>